<comment type="caution">
    <text evidence="1">The sequence shown here is derived from an EMBL/GenBank/DDBJ whole genome shotgun (WGS) entry which is preliminary data.</text>
</comment>
<sequence length="99" mass="10675">MSALTPSTALLSELRQLIDGARQRAVAAVNAAQIVSALGRQLGAEYGLSWSAPNLRLYTHLALTYPGSVIVHMLYAKCCVWQIKNLAVKLSPATTCGRY</sequence>
<keyword evidence="2" id="KW-1185">Reference proteome</keyword>
<name>A0A454JL58_9NEIS</name>
<reference evidence="1 2" key="1">
    <citation type="submission" date="2018-10" db="EMBL/GenBank/DDBJ databases">
        <title>Draft genome sequence of Aquitalea MWU14-2217 isolated from a wild cranberry bog in Provincetown, Massachusetts.</title>
        <authorList>
            <person name="Ebadzadsahrai G."/>
            <person name="Soby S."/>
        </authorList>
    </citation>
    <scope>NUCLEOTIDE SEQUENCE [LARGE SCALE GENOMIC DNA]</scope>
    <source>
        <strain evidence="1 2">MWU14-2217</strain>
    </source>
</reference>
<proteinExistence type="predicted"/>
<accession>A0A454JL58</accession>
<protein>
    <submittedName>
        <fullName evidence="1">Uncharacterized protein</fullName>
    </submittedName>
</protein>
<dbReference type="RefSeq" id="WP_103523754.1">
    <property type="nucleotide sequence ID" value="NZ_JAIZDC010000004.1"/>
</dbReference>
<gene>
    <name evidence="1" type="ORF">EAY64_05355</name>
</gene>
<dbReference type="AlphaFoldDB" id="A0A454JL58"/>
<evidence type="ECO:0000313" key="1">
    <source>
        <dbReference type="EMBL" id="RMD00151.1"/>
    </source>
</evidence>
<organism evidence="1 2">
    <name type="scientific">Aquitalea palustris</name>
    <dbReference type="NCBI Taxonomy" id="2480983"/>
    <lineage>
        <taxon>Bacteria</taxon>
        <taxon>Pseudomonadati</taxon>
        <taxon>Pseudomonadota</taxon>
        <taxon>Betaproteobacteria</taxon>
        <taxon>Neisseriales</taxon>
        <taxon>Chromobacteriaceae</taxon>
        <taxon>Aquitalea</taxon>
    </lineage>
</organism>
<dbReference type="EMBL" id="RFAR01000018">
    <property type="protein sequence ID" value="RMD00151.1"/>
    <property type="molecule type" value="Genomic_DNA"/>
</dbReference>
<evidence type="ECO:0000313" key="2">
    <source>
        <dbReference type="Proteomes" id="UP000274139"/>
    </source>
</evidence>
<dbReference type="Proteomes" id="UP000274139">
    <property type="component" value="Unassembled WGS sequence"/>
</dbReference>